<gene>
    <name evidence="2" type="ORF">GOP47_0023555</name>
</gene>
<dbReference type="PANTHER" id="PTHR35767:SF1">
    <property type="entry name" value="HAPLESS PROTEIN"/>
    <property type="match status" value="1"/>
</dbReference>
<evidence type="ECO:0000256" key="1">
    <source>
        <dbReference type="SAM" id="MobiDB-lite"/>
    </source>
</evidence>
<accession>A0A9D4U4Q5</accession>
<proteinExistence type="predicted"/>
<organism evidence="2 3">
    <name type="scientific">Adiantum capillus-veneris</name>
    <name type="common">Maidenhair fern</name>
    <dbReference type="NCBI Taxonomy" id="13818"/>
    <lineage>
        <taxon>Eukaryota</taxon>
        <taxon>Viridiplantae</taxon>
        <taxon>Streptophyta</taxon>
        <taxon>Embryophyta</taxon>
        <taxon>Tracheophyta</taxon>
        <taxon>Polypodiopsida</taxon>
        <taxon>Polypodiidae</taxon>
        <taxon>Polypodiales</taxon>
        <taxon>Pteridineae</taxon>
        <taxon>Pteridaceae</taxon>
        <taxon>Vittarioideae</taxon>
        <taxon>Adiantum</taxon>
    </lineage>
</organism>
<sequence length="380" mass="41730">MPMEEQVLSPDSPPFQIRHFVSTVRAQDFSRCWPFSHRILKRCLLMGMKVELPPLDLPSNGYISGTCDTTTEISFKCSTKVESCDFSNESDHRQTASMKLAELSRILADSKHAELCGTVAVDLAKNNASFYDKSCLLFSQSRDGAVAVNLPTKSFWDDNVLSLSAGDLSSSSSQLVKEAKAEVADYVGVNLTEKSGGLHVVTADVTINEEPNCNGLFQVTKEESVCTAHTNQLIEPYAGLPSQGVSSEINPSTHQGKVLADRRSPTAVHKPVPQLTEFEGRTRNIEKSKHAINPGLLRSNSDASMPQVCPVCLKFSSGSNTALNAHIDHCLVVDESSIRPLKKRFKIRKLRSMVDIYATASSRTLEDLERSSHAWSLQKS</sequence>
<dbReference type="Proteomes" id="UP000886520">
    <property type="component" value="Chromosome 23"/>
</dbReference>
<feature type="region of interest" description="Disordered" evidence="1">
    <location>
        <begin position="249"/>
        <end position="269"/>
    </location>
</feature>
<evidence type="ECO:0008006" key="4">
    <source>
        <dbReference type="Google" id="ProtNLM"/>
    </source>
</evidence>
<dbReference type="EMBL" id="JABFUD020000023">
    <property type="protein sequence ID" value="KAI5061050.1"/>
    <property type="molecule type" value="Genomic_DNA"/>
</dbReference>
<evidence type="ECO:0000313" key="2">
    <source>
        <dbReference type="EMBL" id="KAI5061050.1"/>
    </source>
</evidence>
<keyword evidence="3" id="KW-1185">Reference proteome</keyword>
<protein>
    <recommendedName>
        <fullName evidence="4">UBZ4-type domain-containing protein</fullName>
    </recommendedName>
</protein>
<comment type="caution">
    <text evidence="2">The sequence shown here is derived from an EMBL/GenBank/DDBJ whole genome shotgun (WGS) entry which is preliminary data.</text>
</comment>
<reference evidence="2" key="1">
    <citation type="submission" date="2021-01" db="EMBL/GenBank/DDBJ databases">
        <title>Adiantum capillus-veneris genome.</title>
        <authorList>
            <person name="Fang Y."/>
            <person name="Liao Q."/>
        </authorList>
    </citation>
    <scope>NUCLEOTIDE SEQUENCE</scope>
    <source>
        <strain evidence="2">H3</strain>
        <tissue evidence="2">Leaf</tissue>
    </source>
</reference>
<dbReference type="PANTHER" id="PTHR35767">
    <property type="entry name" value="HAPLESS PROTEIN"/>
    <property type="match status" value="1"/>
</dbReference>
<dbReference type="AlphaFoldDB" id="A0A9D4U4Q5"/>
<name>A0A9D4U4Q5_ADICA</name>
<dbReference type="OrthoDB" id="1929441at2759"/>
<evidence type="ECO:0000313" key="3">
    <source>
        <dbReference type="Proteomes" id="UP000886520"/>
    </source>
</evidence>